<proteinExistence type="predicted"/>
<organism evidence="1 3">
    <name type="scientific">Chryseobacterium shandongense</name>
    <dbReference type="NCBI Taxonomy" id="1493872"/>
    <lineage>
        <taxon>Bacteria</taxon>
        <taxon>Pseudomonadati</taxon>
        <taxon>Bacteroidota</taxon>
        <taxon>Flavobacteriia</taxon>
        <taxon>Flavobacteriales</taxon>
        <taxon>Weeksellaceae</taxon>
        <taxon>Chryseobacterium group</taxon>
        <taxon>Chryseobacterium</taxon>
    </lineage>
</organism>
<evidence type="ECO:0000313" key="2">
    <source>
        <dbReference type="EMBL" id="AZA94899.1"/>
    </source>
</evidence>
<dbReference type="AlphaFoldDB" id="A0A3G6R098"/>
<dbReference type="EMBL" id="CP033915">
    <property type="protein sequence ID" value="AZA86491.1"/>
    <property type="molecule type" value="Genomic_DNA"/>
</dbReference>
<dbReference type="Proteomes" id="UP000281741">
    <property type="component" value="Chromosome"/>
</dbReference>
<accession>A0A3G6R098</accession>
<evidence type="ECO:0000313" key="4">
    <source>
        <dbReference type="Proteomes" id="UP000281741"/>
    </source>
</evidence>
<sequence>MKKLISILFLSLYLVSTTELYQLLKIPNLVEHYCEHKKLNPEMPIIAFLRTHYCHPVKDGDYGKDRKLPFIIHSTPLALVFTVTDPGFSFEPGNSNLQQIKSNKIPSKDEDFCFRGFAGAVWEPPRFFQNNLRACLNFLLNKFFLNFLN</sequence>
<dbReference type="EMBL" id="CP033912">
    <property type="protein sequence ID" value="AZA94899.1"/>
    <property type="molecule type" value="Genomic_DNA"/>
</dbReference>
<evidence type="ECO:0000313" key="1">
    <source>
        <dbReference type="EMBL" id="AZA86491.1"/>
    </source>
</evidence>
<name>A0A3G6R098_9FLAO</name>
<dbReference type="Proteomes" id="UP000274073">
    <property type="component" value="Chromosome"/>
</dbReference>
<protein>
    <submittedName>
        <fullName evidence="1">Uncharacterized protein</fullName>
    </submittedName>
</protein>
<reference evidence="3 4" key="1">
    <citation type="submission" date="2018-11" db="EMBL/GenBank/DDBJ databases">
        <title>Proposal to divide the Flavobacteriaceae and reorganize its genera based on Amino Acid Identity values calculated from whole genome sequences.</title>
        <authorList>
            <person name="Nicholson A.C."/>
            <person name="Gulvik C.A."/>
            <person name="Whitney A.M."/>
            <person name="Humrighouse B.W."/>
            <person name="Bell M."/>
            <person name="Holmes B."/>
            <person name="Steigerwalt A.G."/>
            <person name="Villarma A."/>
            <person name="Sheth M."/>
            <person name="Batra D."/>
            <person name="Pryor J."/>
            <person name="Bernardet J.-F."/>
            <person name="Hugo C."/>
            <person name="Kampfer P."/>
            <person name="Newman J."/>
            <person name="McQuiston J.R."/>
        </authorList>
    </citation>
    <scope>NUCLEOTIDE SEQUENCE [LARGE SCALE GENOMIC DNA]</scope>
    <source>
        <strain evidence="1 3">G0207</strain>
        <strain evidence="2 4">H5143</strain>
    </source>
</reference>
<evidence type="ECO:0000313" key="3">
    <source>
        <dbReference type="Proteomes" id="UP000274073"/>
    </source>
</evidence>
<gene>
    <name evidence="1" type="ORF">EG349_06665</name>
    <name evidence="2" type="ORF">EG353_04675</name>
</gene>
<keyword evidence="4" id="KW-1185">Reference proteome</keyword>
<dbReference type="RefSeq" id="WP_123852251.1">
    <property type="nucleotide sequence ID" value="NZ_CP033912.1"/>
</dbReference>
<dbReference type="OrthoDB" id="894042at2"/>
<dbReference type="KEGG" id="csha:EG350_14095"/>